<dbReference type="Proteomes" id="UP000692954">
    <property type="component" value="Unassembled WGS sequence"/>
</dbReference>
<name>A0A8S1Q3U0_9CILI</name>
<accession>A0A8S1Q3U0</accession>
<keyword evidence="3" id="KW-1185">Reference proteome</keyword>
<gene>
    <name evidence="2" type="ORF">PSON_ATCC_30995.1.T0930180</name>
</gene>
<sequence length="151" mass="17938">MNKQTKIYAYKPQINVYVNNIPDFKALIEEKFMKSQMNKNYVFPRIKDDLSEYRCEVIKTLPIRRRTNTEPNQDELKKTSQPKSAEKVETKQLILKGSLTERKSVKRTIPQAQLLADQIIKQFELYKRNKRLQSAGKSLSRIRNLLQKQYM</sequence>
<feature type="compositionally biased region" description="Basic and acidic residues" evidence="1">
    <location>
        <begin position="74"/>
        <end position="87"/>
    </location>
</feature>
<dbReference type="EMBL" id="CAJJDN010000093">
    <property type="protein sequence ID" value="CAD8109449.1"/>
    <property type="molecule type" value="Genomic_DNA"/>
</dbReference>
<proteinExistence type="predicted"/>
<protein>
    <submittedName>
        <fullName evidence="2">Uncharacterized protein</fullName>
    </submittedName>
</protein>
<organism evidence="2 3">
    <name type="scientific">Paramecium sonneborni</name>
    <dbReference type="NCBI Taxonomy" id="65129"/>
    <lineage>
        <taxon>Eukaryota</taxon>
        <taxon>Sar</taxon>
        <taxon>Alveolata</taxon>
        <taxon>Ciliophora</taxon>
        <taxon>Intramacronucleata</taxon>
        <taxon>Oligohymenophorea</taxon>
        <taxon>Peniculida</taxon>
        <taxon>Parameciidae</taxon>
        <taxon>Paramecium</taxon>
    </lineage>
</organism>
<dbReference type="OrthoDB" id="295077at2759"/>
<feature type="region of interest" description="Disordered" evidence="1">
    <location>
        <begin position="64"/>
        <end position="87"/>
    </location>
</feature>
<evidence type="ECO:0000256" key="1">
    <source>
        <dbReference type="SAM" id="MobiDB-lite"/>
    </source>
</evidence>
<dbReference type="AlphaFoldDB" id="A0A8S1Q3U0"/>
<evidence type="ECO:0000313" key="2">
    <source>
        <dbReference type="EMBL" id="CAD8109449.1"/>
    </source>
</evidence>
<comment type="caution">
    <text evidence="2">The sequence shown here is derived from an EMBL/GenBank/DDBJ whole genome shotgun (WGS) entry which is preliminary data.</text>
</comment>
<reference evidence="2" key="1">
    <citation type="submission" date="2021-01" db="EMBL/GenBank/DDBJ databases">
        <authorList>
            <consortium name="Genoscope - CEA"/>
            <person name="William W."/>
        </authorList>
    </citation>
    <scope>NUCLEOTIDE SEQUENCE</scope>
</reference>
<evidence type="ECO:0000313" key="3">
    <source>
        <dbReference type="Proteomes" id="UP000692954"/>
    </source>
</evidence>